<feature type="transmembrane region" description="Helical" evidence="9">
    <location>
        <begin position="238"/>
        <end position="258"/>
    </location>
</feature>
<name>A0A8J2R5N9_9NEOP</name>
<keyword evidence="8" id="KW-0807">Transducer</keyword>
<dbReference type="EMBL" id="CAKASE010000081">
    <property type="protein sequence ID" value="CAG9583188.1"/>
    <property type="molecule type" value="Genomic_DNA"/>
</dbReference>
<feature type="transmembrane region" description="Helical" evidence="9">
    <location>
        <begin position="43"/>
        <end position="62"/>
    </location>
</feature>
<evidence type="ECO:0000256" key="6">
    <source>
        <dbReference type="ARBA" id="ARBA00023136"/>
    </source>
</evidence>
<evidence type="ECO:0000313" key="10">
    <source>
        <dbReference type="EMBL" id="CAG9583188.1"/>
    </source>
</evidence>
<dbReference type="GO" id="GO:0005886">
    <property type="term" value="C:plasma membrane"/>
    <property type="evidence" value="ECO:0007669"/>
    <property type="project" value="TreeGrafter"/>
</dbReference>
<keyword evidence="3 9" id="KW-0812">Transmembrane</keyword>
<comment type="caution">
    <text evidence="10">The sequence shown here is derived from an EMBL/GenBank/DDBJ whole genome shotgun (WGS) entry which is preliminary data.</text>
</comment>
<evidence type="ECO:0000256" key="7">
    <source>
        <dbReference type="ARBA" id="ARBA00023170"/>
    </source>
</evidence>
<feature type="transmembrane region" description="Helical" evidence="9">
    <location>
        <begin position="209"/>
        <end position="231"/>
    </location>
</feature>
<keyword evidence="4" id="KW-0552">Olfaction</keyword>
<organism evidence="10 11">
    <name type="scientific">Danaus chrysippus</name>
    <name type="common">African queen</name>
    <dbReference type="NCBI Taxonomy" id="151541"/>
    <lineage>
        <taxon>Eukaryota</taxon>
        <taxon>Metazoa</taxon>
        <taxon>Ecdysozoa</taxon>
        <taxon>Arthropoda</taxon>
        <taxon>Hexapoda</taxon>
        <taxon>Insecta</taxon>
        <taxon>Pterygota</taxon>
        <taxon>Neoptera</taxon>
        <taxon>Endopterygota</taxon>
        <taxon>Lepidoptera</taxon>
        <taxon>Glossata</taxon>
        <taxon>Ditrysia</taxon>
        <taxon>Papilionoidea</taxon>
        <taxon>Nymphalidae</taxon>
        <taxon>Danainae</taxon>
        <taxon>Danaini</taxon>
        <taxon>Danaina</taxon>
        <taxon>Danaus</taxon>
        <taxon>Anosia</taxon>
    </lineage>
</organism>
<dbReference type="GO" id="GO:0005549">
    <property type="term" value="F:odorant binding"/>
    <property type="evidence" value="ECO:0007669"/>
    <property type="project" value="InterPro"/>
</dbReference>
<sequence>MRFDELPPIFVGTIIRQLNLLKFIGIDVFDESNCNFIKRNVRVMFLGSNLITTVIGQVLYVLKAKKIGANFLDVVNAIPTVLIAIQVCLKLIVLTVKKNQLRDIILDIGKEWPDVVNEEKSKVLLTWTKRLKIFDNGVVSHLCIYVACDLVLVNLIFDLSTLLCLVHIDLKNLGPPSHGQIIEDDCDDMKKIARKHQTLLRLTERLNDIFGPVIFIQLSFSSIVICCYGFLAIIANGMFLKNITASLGIVFAIFVLAWPGQKLIDMSSGVAEAAYQSAWYERNNKFRKYISIMIVRSSKPCKLTALGFSDLTLEMFSKVISTSWSYLSLLNQMYKDFDP</sequence>
<proteinExistence type="predicted"/>
<dbReference type="Pfam" id="PF02949">
    <property type="entry name" value="7tm_6"/>
    <property type="match status" value="1"/>
</dbReference>
<protein>
    <submittedName>
        <fullName evidence="10">(African queen) hypothetical protein</fullName>
    </submittedName>
</protein>
<feature type="transmembrane region" description="Helical" evidence="9">
    <location>
        <begin position="142"/>
        <end position="168"/>
    </location>
</feature>
<comment type="subcellular location">
    <subcellularLocation>
        <location evidence="1">Membrane</location>
        <topology evidence="1">Multi-pass membrane protein</topology>
    </subcellularLocation>
</comment>
<evidence type="ECO:0000256" key="5">
    <source>
        <dbReference type="ARBA" id="ARBA00022989"/>
    </source>
</evidence>
<keyword evidence="2" id="KW-0716">Sensory transduction</keyword>
<dbReference type="GO" id="GO:0004984">
    <property type="term" value="F:olfactory receptor activity"/>
    <property type="evidence" value="ECO:0007669"/>
    <property type="project" value="InterPro"/>
</dbReference>
<evidence type="ECO:0000313" key="11">
    <source>
        <dbReference type="Proteomes" id="UP000789524"/>
    </source>
</evidence>
<feature type="transmembrane region" description="Helical" evidence="9">
    <location>
        <begin position="74"/>
        <end position="96"/>
    </location>
</feature>
<keyword evidence="5 9" id="KW-1133">Transmembrane helix</keyword>
<dbReference type="InterPro" id="IPR004117">
    <property type="entry name" value="7tm6_olfct_rcpt"/>
</dbReference>
<dbReference type="PANTHER" id="PTHR21137:SF44">
    <property type="entry name" value="ODORANT RECEPTOR 13A-RELATED"/>
    <property type="match status" value="1"/>
</dbReference>
<keyword evidence="7" id="KW-0675">Receptor</keyword>
<evidence type="ECO:0000256" key="8">
    <source>
        <dbReference type="ARBA" id="ARBA00023224"/>
    </source>
</evidence>
<gene>
    <name evidence="10" type="ORF">DCHRY22_LOCUS14634</name>
</gene>
<evidence type="ECO:0000256" key="1">
    <source>
        <dbReference type="ARBA" id="ARBA00004141"/>
    </source>
</evidence>
<dbReference type="PANTHER" id="PTHR21137">
    <property type="entry name" value="ODORANT RECEPTOR"/>
    <property type="match status" value="1"/>
</dbReference>
<evidence type="ECO:0000256" key="9">
    <source>
        <dbReference type="SAM" id="Phobius"/>
    </source>
</evidence>
<dbReference type="AlphaFoldDB" id="A0A8J2R5N9"/>
<accession>A0A8J2R5N9</accession>
<keyword evidence="6 9" id="KW-0472">Membrane</keyword>
<evidence type="ECO:0000256" key="2">
    <source>
        <dbReference type="ARBA" id="ARBA00022606"/>
    </source>
</evidence>
<dbReference type="GO" id="GO:0007165">
    <property type="term" value="P:signal transduction"/>
    <property type="evidence" value="ECO:0007669"/>
    <property type="project" value="UniProtKB-KW"/>
</dbReference>
<keyword evidence="11" id="KW-1185">Reference proteome</keyword>
<reference evidence="10" key="1">
    <citation type="submission" date="2021-09" db="EMBL/GenBank/DDBJ databases">
        <authorList>
            <person name="Martin H S."/>
        </authorList>
    </citation>
    <scope>NUCLEOTIDE SEQUENCE</scope>
</reference>
<dbReference type="Proteomes" id="UP000789524">
    <property type="component" value="Unassembled WGS sequence"/>
</dbReference>
<evidence type="ECO:0000256" key="4">
    <source>
        <dbReference type="ARBA" id="ARBA00022725"/>
    </source>
</evidence>
<dbReference type="OrthoDB" id="6614360at2759"/>
<evidence type="ECO:0000256" key="3">
    <source>
        <dbReference type="ARBA" id="ARBA00022692"/>
    </source>
</evidence>